<gene>
    <name evidence="2" type="ORF">GCM10022226_07560</name>
</gene>
<comment type="caution">
    <text evidence="2">The sequence shown here is derived from an EMBL/GenBank/DDBJ whole genome shotgun (WGS) entry which is preliminary data.</text>
</comment>
<keyword evidence="1" id="KW-0472">Membrane</keyword>
<accession>A0ABP7HKF8</accession>
<reference evidence="3" key="1">
    <citation type="journal article" date="2019" name="Int. J. Syst. Evol. Microbiol.">
        <title>The Global Catalogue of Microorganisms (GCM) 10K type strain sequencing project: providing services to taxonomists for standard genome sequencing and annotation.</title>
        <authorList>
            <consortium name="The Broad Institute Genomics Platform"/>
            <consortium name="The Broad Institute Genome Sequencing Center for Infectious Disease"/>
            <person name="Wu L."/>
            <person name="Ma J."/>
        </authorList>
    </citation>
    <scope>NUCLEOTIDE SEQUENCE [LARGE SCALE GENOMIC DNA]</scope>
    <source>
        <strain evidence="3">JCM 16908</strain>
    </source>
</reference>
<proteinExistence type="predicted"/>
<evidence type="ECO:0000313" key="2">
    <source>
        <dbReference type="EMBL" id="GAA3791076.1"/>
    </source>
</evidence>
<name>A0ABP7HKF8_9ACTN</name>
<organism evidence="2 3">
    <name type="scientific">Sphaerisporangium flaviroseum</name>
    <dbReference type="NCBI Taxonomy" id="509199"/>
    <lineage>
        <taxon>Bacteria</taxon>
        <taxon>Bacillati</taxon>
        <taxon>Actinomycetota</taxon>
        <taxon>Actinomycetes</taxon>
        <taxon>Streptosporangiales</taxon>
        <taxon>Streptosporangiaceae</taxon>
        <taxon>Sphaerisporangium</taxon>
    </lineage>
</organism>
<keyword evidence="3" id="KW-1185">Reference proteome</keyword>
<evidence type="ECO:0000256" key="1">
    <source>
        <dbReference type="SAM" id="Phobius"/>
    </source>
</evidence>
<protein>
    <submittedName>
        <fullName evidence="2">Uncharacterized protein</fullName>
    </submittedName>
</protein>
<keyword evidence="1" id="KW-0812">Transmembrane</keyword>
<dbReference type="Proteomes" id="UP001500888">
    <property type="component" value="Unassembled WGS sequence"/>
</dbReference>
<dbReference type="EMBL" id="BAAAZR010000001">
    <property type="protein sequence ID" value="GAA3791076.1"/>
    <property type="molecule type" value="Genomic_DNA"/>
</dbReference>
<evidence type="ECO:0000313" key="3">
    <source>
        <dbReference type="Proteomes" id="UP001500888"/>
    </source>
</evidence>
<keyword evidence="1" id="KW-1133">Transmembrane helix</keyword>
<sequence length="88" mass="9851">MDLGPISLEDGAETLRLALGQPDHIGVGQSRILRLSRGGHRILLVIYVLPSYVSLPMGQFAFTAAGDARRIRDRRTRPRLNMVKARER</sequence>
<feature type="transmembrane region" description="Helical" evidence="1">
    <location>
        <begin position="42"/>
        <end position="65"/>
    </location>
</feature>